<dbReference type="InterPro" id="IPR019301">
    <property type="entry name" value="Flagellar_prot_FlgJ_N"/>
</dbReference>
<dbReference type="Pfam" id="PF10135">
    <property type="entry name" value="Rod-binding"/>
    <property type="match status" value="1"/>
</dbReference>
<accession>A0A2N5Y6H0</accession>
<dbReference type="GO" id="GO:0044781">
    <property type="term" value="P:bacterial-type flagellum organization"/>
    <property type="evidence" value="ECO:0007669"/>
    <property type="project" value="UniProtKB-KW"/>
</dbReference>
<organism evidence="3 4">
    <name type="scientific">Kineobactrum sediminis</name>
    <dbReference type="NCBI Taxonomy" id="1905677"/>
    <lineage>
        <taxon>Bacteria</taxon>
        <taxon>Pseudomonadati</taxon>
        <taxon>Pseudomonadota</taxon>
        <taxon>Gammaproteobacteria</taxon>
        <taxon>Cellvibrionales</taxon>
        <taxon>Halieaceae</taxon>
        <taxon>Kineobactrum</taxon>
    </lineage>
</organism>
<comment type="caution">
    <text evidence="3">The sequence shown here is derived from an EMBL/GenBank/DDBJ whole genome shotgun (WGS) entry which is preliminary data.</text>
</comment>
<dbReference type="OrthoDB" id="289937at2"/>
<gene>
    <name evidence="3" type="ORF">CWI75_01135</name>
</gene>
<keyword evidence="1" id="KW-1005">Bacterial flagellum biogenesis</keyword>
<protein>
    <recommendedName>
        <fullName evidence="2">Flagellar protein FlgJ N-terminal domain-containing protein</fullName>
    </recommendedName>
</protein>
<dbReference type="AlphaFoldDB" id="A0A2N5Y6H0"/>
<dbReference type="Proteomes" id="UP000234845">
    <property type="component" value="Unassembled WGS sequence"/>
</dbReference>
<keyword evidence="4" id="KW-1185">Reference proteome</keyword>
<name>A0A2N5Y6H0_9GAMM</name>
<evidence type="ECO:0000313" key="4">
    <source>
        <dbReference type="Proteomes" id="UP000234845"/>
    </source>
</evidence>
<dbReference type="PRINTS" id="PR01002">
    <property type="entry name" value="FLGFLGJ"/>
</dbReference>
<proteinExistence type="predicted"/>
<sequence>MAAGPVNQPGFAANAAEFSSLRAAARRDDPAAVREAAEQFEALLVQTMFKEMRAASSSEDDLFGSKEMGTYYEMFDRQVALDMSRNGGMGLADMLVRQLTTTPALAPGAEPQATPAAASGTAGPALPLAAAREPIAIQETLAPAAMELTRARAVQEYDTAEAGAGADPARGR</sequence>
<feature type="domain" description="Flagellar protein FlgJ N-terminal" evidence="2">
    <location>
        <begin position="50"/>
        <end position="98"/>
    </location>
</feature>
<evidence type="ECO:0000259" key="2">
    <source>
        <dbReference type="Pfam" id="PF10135"/>
    </source>
</evidence>
<evidence type="ECO:0000256" key="1">
    <source>
        <dbReference type="ARBA" id="ARBA00022795"/>
    </source>
</evidence>
<dbReference type="EMBL" id="PKLZ01000001">
    <property type="protein sequence ID" value="PLW83986.1"/>
    <property type="molecule type" value="Genomic_DNA"/>
</dbReference>
<reference evidence="4" key="1">
    <citation type="submission" date="2017-11" db="EMBL/GenBank/DDBJ databases">
        <title>The draft genome sequence of Chromatocurvus sp. F02.</title>
        <authorList>
            <person name="Du Z.-J."/>
            <person name="Chang Y.-Q."/>
        </authorList>
    </citation>
    <scope>NUCLEOTIDE SEQUENCE [LARGE SCALE GENOMIC DNA]</scope>
    <source>
        <strain evidence="4">F02</strain>
    </source>
</reference>
<evidence type="ECO:0000313" key="3">
    <source>
        <dbReference type="EMBL" id="PLW83986.1"/>
    </source>
</evidence>
<dbReference type="RefSeq" id="WP_101519623.1">
    <property type="nucleotide sequence ID" value="NZ_PKLZ01000001.1"/>
</dbReference>